<evidence type="ECO:0000259" key="4">
    <source>
        <dbReference type="Pfam" id="PF13490"/>
    </source>
</evidence>
<feature type="transmembrane region" description="Helical" evidence="3">
    <location>
        <begin position="71"/>
        <end position="88"/>
    </location>
</feature>
<keyword evidence="6" id="KW-1185">Reference proteome</keyword>
<feature type="domain" description="Putative zinc-finger" evidence="4">
    <location>
        <begin position="3"/>
        <end position="37"/>
    </location>
</feature>
<keyword evidence="3" id="KW-1133">Transmembrane helix</keyword>
<evidence type="ECO:0000256" key="3">
    <source>
        <dbReference type="SAM" id="Phobius"/>
    </source>
</evidence>
<dbReference type="Pfam" id="PF13490">
    <property type="entry name" value="zf-HC2"/>
    <property type="match status" value="1"/>
</dbReference>
<evidence type="ECO:0000256" key="2">
    <source>
        <dbReference type="ARBA" id="ARBA00024438"/>
    </source>
</evidence>
<name>A0ABU1IRT4_9BACL</name>
<comment type="similarity">
    <text evidence="1">Belongs to the zinc-associated anti-sigma factor (ZAS) superfamily. Anti-sigma-W factor family.</text>
</comment>
<proteinExistence type="inferred from homology"/>
<dbReference type="RefSeq" id="WP_309868470.1">
    <property type="nucleotide sequence ID" value="NZ_JAVDQG010000009.1"/>
</dbReference>
<evidence type="ECO:0000313" key="5">
    <source>
        <dbReference type="EMBL" id="MDR6227438.1"/>
    </source>
</evidence>
<dbReference type="EMBL" id="JAVDQG010000009">
    <property type="protein sequence ID" value="MDR6227438.1"/>
    <property type="molecule type" value="Genomic_DNA"/>
</dbReference>
<keyword evidence="3" id="KW-0812">Transmembrane</keyword>
<dbReference type="InterPro" id="IPR027383">
    <property type="entry name" value="Znf_put"/>
</dbReference>
<evidence type="ECO:0000256" key="1">
    <source>
        <dbReference type="ARBA" id="ARBA00024353"/>
    </source>
</evidence>
<accession>A0ABU1IRT4</accession>
<dbReference type="InterPro" id="IPR041916">
    <property type="entry name" value="Anti_sigma_zinc_sf"/>
</dbReference>
<dbReference type="Gene3D" id="1.10.10.1320">
    <property type="entry name" value="Anti-sigma factor, zinc-finger domain"/>
    <property type="match status" value="1"/>
</dbReference>
<gene>
    <name evidence="5" type="ORF">JOE21_003453</name>
</gene>
<protein>
    <recommendedName>
        <fullName evidence="2">Anti-sigma-W factor RsiW</fullName>
    </recommendedName>
</protein>
<keyword evidence="3" id="KW-0472">Membrane</keyword>
<comment type="caution">
    <text evidence="5">The sequence shown here is derived from an EMBL/GenBank/DDBJ whole genome shotgun (WGS) entry which is preliminary data.</text>
</comment>
<organism evidence="5 6">
    <name type="scientific">Desmospora profundinema</name>
    <dbReference type="NCBI Taxonomy" id="1571184"/>
    <lineage>
        <taxon>Bacteria</taxon>
        <taxon>Bacillati</taxon>
        <taxon>Bacillota</taxon>
        <taxon>Bacilli</taxon>
        <taxon>Bacillales</taxon>
        <taxon>Thermoactinomycetaceae</taxon>
        <taxon>Desmospora</taxon>
    </lineage>
</organism>
<evidence type="ECO:0000313" key="6">
    <source>
        <dbReference type="Proteomes" id="UP001185012"/>
    </source>
</evidence>
<sequence length="260" mass="29242">MSCKDMDRLIQLYLDQEIDEAELTCLREHIKTCDSCRQSLQEMMALVQTLEEIRGHQEGSRISAINQMIKWMAVATSVVFIILFVPPLKNHDQMGPDVAGTSPEPVATQEAEELPVESEVMVLATGSESLPIPDNDYIRVIRPQDDEEEKMADHEFQADTAWVYPSAIPFVLQGKMDWHKELKRFVFVGVPDSDTLQTLLAAMGLSFDTRDGNMIEDPSFPTSVILTTGNDPHLETFTFPENEGNISRWFDKLAATPALP</sequence>
<reference evidence="5 6" key="1">
    <citation type="submission" date="2023-07" db="EMBL/GenBank/DDBJ databases">
        <title>Genomic Encyclopedia of Type Strains, Phase IV (KMG-IV): sequencing the most valuable type-strain genomes for metagenomic binning, comparative biology and taxonomic classification.</title>
        <authorList>
            <person name="Goeker M."/>
        </authorList>
    </citation>
    <scope>NUCLEOTIDE SEQUENCE [LARGE SCALE GENOMIC DNA]</scope>
    <source>
        <strain evidence="5 6">DSM 45903</strain>
    </source>
</reference>
<dbReference type="Proteomes" id="UP001185012">
    <property type="component" value="Unassembled WGS sequence"/>
</dbReference>